<protein>
    <submittedName>
        <fullName evidence="1">Uncharacterized protein</fullName>
    </submittedName>
</protein>
<evidence type="ECO:0000313" key="2">
    <source>
        <dbReference type="Proteomes" id="UP000076722"/>
    </source>
</evidence>
<dbReference type="EMBL" id="KV419402">
    <property type="protein sequence ID" value="KZS95075.1"/>
    <property type="molecule type" value="Genomic_DNA"/>
</dbReference>
<proteinExistence type="predicted"/>
<keyword evidence="2" id="KW-1185">Reference proteome</keyword>
<name>A0A164WIJ3_9AGAM</name>
<accession>A0A164WIJ3</accession>
<organism evidence="1 2">
    <name type="scientific">Sistotremastrum niveocremeum HHB9708</name>
    <dbReference type="NCBI Taxonomy" id="1314777"/>
    <lineage>
        <taxon>Eukaryota</taxon>
        <taxon>Fungi</taxon>
        <taxon>Dikarya</taxon>
        <taxon>Basidiomycota</taxon>
        <taxon>Agaricomycotina</taxon>
        <taxon>Agaricomycetes</taxon>
        <taxon>Sistotremastrales</taxon>
        <taxon>Sistotremastraceae</taxon>
        <taxon>Sertulicium</taxon>
        <taxon>Sertulicium niveocremeum</taxon>
    </lineage>
</organism>
<evidence type="ECO:0000313" key="1">
    <source>
        <dbReference type="EMBL" id="KZS95075.1"/>
    </source>
</evidence>
<sequence>MAHVPNMLLTKSLCLWGYGGPPPCCSAGHVEVRRGCTCIFVVPVMRKMALPIDGFVKLNKSQVPEILASRKQKLKA</sequence>
<gene>
    <name evidence="1" type="ORF">SISNIDRAFT_356292</name>
</gene>
<dbReference type="AlphaFoldDB" id="A0A164WIJ3"/>
<reference evidence="1 2" key="1">
    <citation type="journal article" date="2016" name="Mol. Biol. Evol.">
        <title>Comparative Genomics of Early-Diverging Mushroom-Forming Fungi Provides Insights into the Origins of Lignocellulose Decay Capabilities.</title>
        <authorList>
            <person name="Nagy L.G."/>
            <person name="Riley R."/>
            <person name="Tritt A."/>
            <person name="Adam C."/>
            <person name="Daum C."/>
            <person name="Floudas D."/>
            <person name="Sun H."/>
            <person name="Yadav J.S."/>
            <person name="Pangilinan J."/>
            <person name="Larsson K.H."/>
            <person name="Matsuura K."/>
            <person name="Barry K."/>
            <person name="Labutti K."/>
            <person name="Kuo R."/>
            <person name="Ohm R.A."/>
            <person name="Bhattacharya S.S."/>
            <person name="Shirouzu T."/>
            <person name="Yoshinaga Y."/>
            <person name="Martin F.M."/>
            <person name="Grigoriev I.V."/>
            <person name="Hibbett D.S."/>
        </authorList>
    </citation>
    <scope>NUCLEOTIDE SEQUENCE [LARGE SCALE GENOMIC DNA]</scope>
    <source>
        <strain evidence="1 2">HHB9708</strain>
    </source>
</reference>
<dbReference type="Proteomes" id="UP000076722">
    <property type="component" value="Unassembled WGS sequence"/>
</dbReference>